<protein>
    <recommendedName>
        <fullName evidence="9">C2H2-type domain-containing protein</fullName>
    </recommendedName>
</protein>
<dbReference type="OrthoDB" id="654211at2759"/>
<keyword evidence="7" id="KW-0863">Zinc-finger</keyword>
<dbReference type="Pfam" id="PF00172">
    <property type="entry name" value="Zn_clus"/>
    <property type="match status" value="1"/>
</dbReference>
<dbReference type="Proteomes" id="UP000053411">
    <property type="component" value="Unassembled WGS sequence"/>
</dbReference>
<evidence type="ECO:0000256" key="8">
    <source>
        <dbReference type="SAM" id="MobiDB-lite"/>
    </source>
</evidence>
<dbReference type="PROSITE" id="PS00028">
    <property type="entry name" value="ZINC_FINGER_C2H2_1"/>
    <property type="match status" value="1"/>
</dbReference>
<keyword evidence="6" id="KW-0539">Nucleus</keyword>
<feature type="domain" description="C2H2-type" evidence="9">
    <location>
        <begin position="20"/>
        <end position="47"/>
    </location>
</feature>
<dbReference type="InterPro" id="IPR007219">
    <property type="entry name" value="XnlR_reg_dom"/>
</dbReference>
<dbReference type="AlphaFoldDB" id="A0A0D2JJU7"/>
<keyword evidence="11" id="KW-1185">Reference proteome</keyword>
<dbReference type="GeneID" id="27716643"/>
<dbReference type="STRING" id="1442371.A0A0D2JJU7"/>
<feature type="compositionally biased region" description="Polar residues" evidence="8">
    <location>
        <begin position="128"/>
        <end position="163"/>
    </location>
</feature>
<evidence type="ECO:0000256" key="4">
    <source>
        <dbReference type="ARBA" id="ARBA00023125"/>
    </source>
</evidence>
<dbReference type="InterPro" id="IPR036236">
    <property type="entry name" value="Znf_C2H2_sf"/>
</dbReference>
<dbReference type="VEuPathDB" id="FungiDB:Z520_10897"/>
<dbReference type="SUPFAM" id="SSF57667">
    <property type="entry name" value="beta-beta-alpha zinc fingers"/>
    <property type="match status" value="1"/>
</dbReference>
<accession>A0A0D2JJU7</accession>
<evidence type="ECO:0000256" key="7">
    <source>
        <dbReference type="PROSITE-ProRule" id="PRU00042"/>
    </source>
</evidence>
<dbReference type="InterPro" id="IPR013087">
    <property type="entry name" value="Znf_C2H2_type"/>
</dbReference>
<dbReference type="SMART" id="SM00066">
    <property type="entry name" value="GAL4"/>
    <property type="match status" value="1"/>
</dbReference>
<dbReference type="PROSITE" id="PS00463">
    <property type="entry name" value="ZN2_CY6_FUNGAL_1"/>
    <property type="match status" value="1"/>
</dbReference>
<dbReference type="CDD" id="cd00067">
    <property type="entry name" value="GAL4"/>
    <property type="match status" value="1"/>
</dbReference>
<evidence type="ECO:0000256" key="2">
    <source>
        <dbReference type="ARBA" id="ARBA00022833"/>
    </source>
</evidence>
<dbReference type="PANTHER" id="PTHR47660">
    <property type="entry name" value="TRANSCRIPTION FACTOR WITH C2H2 AND ZN(2)-CYS(6) DNA BINDING DOMAIN (EUROFUNG)-RELATED-RELATED"/>
    <property type="match status" value="1"/>
</dbReference>
<dbReference type="PANTHER" id="PTHR47660:SF2">
    <property type="entry name" value="TRANSCRIPTION FACTOR WITH C2H2 AND ZN(2)-CYS(6) DNA BINDING DOMAIN (EUROFUNG)"/>
    <property type="match status" value="1"/>
</dbReference>
<sequence length="718" mass="79984">MNDSAPPVSTLALLDKSPNHVCHICAKSFARRDVLRRHARHQHGEAACQKMSPRSRRKSCLRCALHKIKCTRESTCQECGKNGLLCQYNFEPSSKNIAPKECDSHLLPLEGDRHPPSSPKRPRLQLEHSVTSPELHLTSASPMQSQTPPSLENRSSPGWSSPGNREFYSGIDAPAVVSQPDVPFGFQTTTGSHGDDNDIIRASENHGVDSYNLFTPSKHDSELMRHPYIGLGRRGSGHMAPEHWGLLFDMEDTHAVDLTSRTTSESQMPDMSDGAFPEFTITPEDLAIVGGAPQPTSGTWLQARPPLKEFLEDREGLQNHKDAVTPVVADTRSPLLEDIYSSVMSGSPEFPGTDNGSQPTIEAGQSLALRIHRVLQQTLTDQTGLSTDALPSFPSSVQLSAFWDLYFVHFDKHCPILHRPLLKPLACSPLIAAVVTVVGANYAETAQSRQFHQQGTSKLCALLQTSIGTERNNRNIEGSVLAAVCILLCQAIRSRKSDQAQLLTTLLHVNTSYLEMIGLFRQQDEHVAKLNSSRTIPVNNRPLRDWMAQIKQENDLEMHQRWLTWGKEETCRRLAWAYLTYNYLSAAFLHDRVAPEPEAPDLQMPCEDNMWEAGSARSWSTCFPWSHNPLPQLPFRATLRGLLHQTVALQDVSRFGRLVCAALVHYELCRGCSSKDESERKKKSIPHLINDGGTEQVLRLAADLADSFKRDTCTRSQL</sequence>
<evidence type="ECO:0000256" key="6">
    <source>
        <dbReference type="ARBA" id="ARBA00023242"/>
    </source>
</evidence>
<organism evidence="10 11">
    <name type="scientific">Fonsecaea multimorphosa CBS 102226</name>
    <dbReference type="NCBI Taxonomy" id="1442371"/>
    <lineage>
        <taxon>Eukaryota</taxon>
        <taxon>Fungi</taxon>
        <taxon>Dikarya</taxon>
        <taxon>Ascomycota</taxon>
        <taxon>Pezizomycotina</taxon>
        <taxon>Eurotiomycetes</taxon>
        <taxon>Chaetothyriomycetidae</taxon>
        <taxon>Chaetothyriales</taxon>
        <taxon>Herpotrichiellaceae</taxon>
        <taxon>Fonsecaea</taxon>
    </lineage>
</organism>
<dbReference type="InterPro" id="IPR001138">
    <property type="entry name" value="Zn2Cys6_DnaBD"/>
</dbReference>
<name>A0A0D2JJU7_9EURO</name>
<feature type="region of interest" description="Disordered" evidence="8">
    <location>
        <begin position="106"/>
        <end position="167"/>
    </location>
</feature>
<keyword evidence="3" id="KW-0805">Transcription regulation</keyword>
<dbReference type="GO" id="GO:0008270">
    <property type="term" value="F:zinc ion binding"/>
    <property type="evidence" value="ECO:0007669"/>
    <property type="project" value="UniProtKB-KW"/>
</dbReference>
<dbReference type="PROSITE" id="PS50157">
    <property type="entry name" value="ZINC_FINGER_C2H2_2"/>
    <property type="match status" value="1"/>
</dbReference>
<dbReference type="InterPro" id="IPR036864">
    <property type="entry name" value="Zn2-C6_fun-type_DNA-bd_sf"/>
</dbReference>
<dbReference type="Gene3D" id="4.10.240.10">
    <property type="entry name" value="Zn(2)-C6 fungal-type DNA-binding domain"/>
    <property type="match status" value="1"/>
</dbReference>
<reference evidence="10 11" key="1">
    <citation type="submission" date="2015-01" db="EMBL/GenBank/DDBJ databases">
        <title>The Genome Sequence of Fonsecaea multimorphosa CBS 102226.</title>
        <authorList>
            <consortium name="The Broad Institute Genomics Platform"/>
            <person name="Cuomo C."/>
            <person name="de Hoog S."/>
            <person name="Gorbushina A."/>
            <person name="Stielow B."/>
            <person name="Teixiera M."/>
            <person name="Abouelleil A."/>
            <person name="Chapman S.B."/>
            <person name="Priest M."/>
            <person name="Young S.K."/>
            <person name="Wortman J."/>
            <person name="Nusbaum C."/>
            <person name="Birren B."/>
        </authorList>
    </citation>
    <scope>NUCLEOTIDE SEQUENCE [LARGE SCALE GENOMIC DNA]</scope>
    <source>
        <strain evidence="10 11">CBS 102226</strain>
    </source>
</reference>
<keyword evidence="4" id="KW-0238">DNA-binding</keyword>
<evidence type="ECO:0000256" key="5">
    <source>
        <dbReference type="ARBA" id="ARBA00023163"/>
    </source>
</evidence>
<evidence type="ECO:0000313" key="10">
    <source>
        <dbReference type="EMBL" id="KIX93477.1"/>
    </source>
</evidence>
<feature type="compositionally biased region" description="Basic and acidic residues" evidence="8">
    <location>
        <begin position="106"/>
        <end position="115"/>
    </location>
</feature>
<gene>
    <name evidence="10" type="ORF">Z520_10897</name>
</gene>
<dbReference type="EMBL" id="KN848094">
    <property type="protein sequence ID" value="KIX93477.1"/>
    <property type="molecule type" value="Genomic_DNA"/>
</dbReference>
<dbReference type="GO" id="GO:0003677">
    <property type="term" value="F:DNA binding"/>
    <property type="evidence" value="ECO:0007669"/>
    <property type="project" value="UniProtKB-KW"/>
</dbReference>
<keyword evidence="5" id="KW-0804">Transcription</keyword>
<evidence type="ECO:0000313" key="11">
    <source>
        <dbReference type="Proteomes" id="UP000053411"/>
    </source>
</evidence>
<dbReference type="Pfam" id="PF04082">
    <property type="entry name" value="Fungal_trans"/>
    <property type="match status" value="1"/>
</dbReference>
<keyword evidence="1" id="KW-0479">Metal-binding</keyword>
<proteinExistence type="predicted"/>
<dbReference type="GO" id="GO:0000981">
    <property type="term" value="F:DNA-binding transcription factor activity, RNA polymerase II-specific"/>
    <property type="evidence" value="ECO:0007669"/>
    <property type="project" value="InterPro"/>
</dbReference>
<dbReference type="SUPFAM" id="SSF57701">
    <property type="entry name" value="Zn2/Cys6 DNA-binding domain"/>
    <property type="match status" value="1"/>
</dbReference>
<evidence type="ECO:0000256" key="1">
    <source>
        <dbReference type="ARBA" id="ARBA00022723"/>
    </source>
</evidence>
<keyword evidence="2" id="KW-0862">Zinc</keyword>
<evidence type="ECO:0000259" key="9">
    <source>
        <dbReference type="PROSITE" id="PS50157"/>
    </source>
</evidence>
<evidence type="ECO:0000256" key="3">
    <source>
        <dbReference type="ARBA" id="ARBA00023015"/>
    </source>
</evidence>
<dbReference type="GO" id="GO:0006351">
    <property type="term" value="P:DNA-templated transcription"/>
    <property type="evidence" value="ECO:0007669"/>
    <property type="project" value="InterPro"/>
</dbReference>
<dbReference type="RefSeq" id="XP_016627600.1">
    <property type="nucleotide sequence ID" value="XM_016781388.1"/>
</dbReference>